<evidence type="ECO:0000313" key="4">
    <source>
        <dbReference type="EMBL" id="CAG5133533.1"/>
    </source>
</evidence>
<dbReference type="InterPro" id="IPR006047">
    <property type="entry name" value="GH13_cat_dom"/>
</dbReference>
<dbReference type="SUPFAM" id="SSF51445">
    <property type="entry name" value="(Trans)glycosidases"/>
    <property type="match status" value="1"/>
</dbReference>
<dbReference type="SMART" id="SM00642">
    <property type="entry name" value="Aamy"/>
    <property type="match status" value="1"/>
</dbReference>
<accession>A0A8S3ZVK1</accession>
<keyword evidence="2" id="KW-1133">Transmembrane helix</keyword>
<feature type="compositionally biased region" description="Polar residues" evidence="1">
    <location>
        <begin position="15"/>
        <end position="26"/>
    </location>
</feature>
<keyword evidence="5" id="KW-1185">Reference proteome</keyword>
<evidence type="ECO:0000313" key="5">
    <source>
        <dbReference type="Proteomes" id="UP000678393"/>
    </source>
</evidence>
<dbReference type="Gene3D" id="3.90.400.10">
    <property type="entry name" value="Oligo-1,6-glucosidase, Domain 2"/>
    <property type="match status" value="1"/>
</dbReference>
<dbReference type="InterPro" id="IPR045857">
    <property type="entry name" value="O16G_dom_2"/>
</dbReference>
<reference evidence="4" key="1">
    <citation type="submission" date="2021-04" db="EMBL/GenBank/DDBJ databases">
        <authorList>
            <consortium name="Molecular Ecology Group"/>
        </authorList>
    </citation>
    <scope>NUCLEOTIDE SEQUENCE</scope>
</reference>
<dbReference type="PANTHER" id="PTHR10357">
    <property type="entry name" value="ALPHA-AMYLASE FAMILY MEMBER"/>
    <property type="match status" value="1"/>
</dbReference>
<comment type="caution">
    <text evidence="4">The sequence shown here is derived from an EMBL/GenBank/DDBJ whole genome shotgun (WGS) entry which is preliminary data.</text>
</comment>
<keyword evidence="2" id="KW-0472">Membrane</keyword>
<name>A0A8S3ZVK1_9EUPU</name>
<protein>
    <recommendedName>
        <fullName evidence="3">Glycosyl hydrolase family 13 catalytic domain-containing protein</fullName>
    </recommendedName>
</protein>
<evidence type="ECO:0000259" key="3">
    <source>
        <dbReference type="SMART" id="SM00642"/>
    </source>
</evidence>
<dbReference type="AlphaFoldDB" id="A0A8S3ZVK1"/>
<dbReference type="PANTHER" id="PTHR10357:SF179">
    <property type="entry name" value="NEUTRAL AND BASIC AMINO ACID TRANSPORT PROTEIN RBAT"/>
    <property type="match status" value="1"/>
</dbReference>
<evidence type="ECO:0000256" key="1">
    <source>
        <dbReference type="SAM" id="MobiDB-lite"/>
    </source>
</evidence>
<dbReference type="OrthoDB" id="1740265at2759"/>
<sequence>MPEPEDNPNGAANDGTKNNLDESNTTTVQLDLDESKAHLINANGGARGDHDELKTAIIDPTSASSEGEISFNGLGKEEVMRYANDPFWVRLRYVLFILFWLGWLAMLVTAIVIIVLAPRCPPRPDLKWYNTETVYQVFPKSFKDSNNDGVGDFNGLSEKLSYITKNLGIKALWINSIFETDKQSSLGVVDHKSIDESFGVTFEAFQSWLKKLRKEGVKVILDLIPNQTSKNHTWFQASVKNEEPYRDYYVWVPGDASQPPNDWRNIHGDPAWSFEATRGAWYFHQFSKDYPDLNLTNEDVRKEIKDIMSFWFEAGVSGFHVEGLEYLVENSDLNAVDELQSSPTRNYEGTLDLLEDLRTVADQFSDKPGRERLLFGTLLHASKNQTREYWGTDKKRLHVVSALLKDLTAACDASCIQTMVEEQLLTDDVNQWQGIQLGDQNTRRIASRLDAGDGHYRDRLVAVHALQLLLPGTPFNYYGDEFGQRDGNAGTADPTDNYRTPMQWNSSKNAGFTGTGVQPWLPVGPEFKIDNPQASVASLVGLTPFKAFKEFVQLRSNESFQFGKTQVCSPHSGVFIFTRKATRFPFFLTLINTGENVHVSPEELQCVSVSDEGTVVFHSRGLKVNEPQNVKESGIWLDKFDVVVIKFAPDE</sequence>
<evidence type="ECO:0000256" key="2">
    <source>
        <dbReference type="SAM" id="Phobius"/>
    </source>
</evidence>
<dbReference type="InterPro" id="IPR017853">
    <property type="entry name" value="GH"/>
</dbReference>
<organism evidence="4 5">
    <name type="scientific">Candidula unifasciata</name>
    <dbReference type="NCBI Taxonomy" id="100452"/>
    <lineage>
        <taxon>Eukaryota</taxon>
        <taxon>Metazoa</taxon>
        <taxon>Spiralia</taxon>
        <taxon>Lophotrochozoa</taxon>
        <taxon>Mollusca</taxon>
        <taxon>Gastropoda</taxon>
        <taxon>Heterobranchia</taxon>
        <taxon>Euthyneura</taxon>
        <taxon>Panpulmonata</taxon>
        <taxon>Eupulmonata</taxon>
        <taxon>Stylommatophora</taxon>
        <taxon>Helicina</taxon>
        <taxon>Helicoidea</taxon>
        <taxon>Geomitridae</taxon>
        <taxon>Candidula</taxon>
    </lineage>
</organism>
<dbReference type="Gene3D" id="3.20.20.80">
    <property type="entry name" value="Glycosidases"/>
    <property type="match status" value="1"/>
</dbReference>
<dbReference type="Proteomes" id="UP000678393">
    <property type="component" value="Unassembled WGS sequence"/>
</dbReference>
<dbReference type="EMBL" id="CAJHNH020006279">
    <property type="protein sequence ID" value="CAG5133533.1"/>
    <property type="molecule type" value="Genomic_DNA"/>
</dbReference>
<feature type="transmembrane region" description="Helical" evidence="2">
    <location>
        <begin position="93"/>
        <end position="117"/>
    </location>
</feature>
<keyword evidence="2" id="KW-0812">Transmembrane</keyword>
<feature type="domain" description="Glycosyl hydrolase family 13 catalytic" evidence="3">
    <location>
        <begin position="136"/>
        <end position="513"/>
    </location>
</feature>
<dbReference type="GO" id="GO:0005975">
    <property type="term" value="P:carbohydrate metabolic process"/>
    <property type="evidence" value="ECO:0007669"/>
    <property type="project" value="InterPro"/>
</dbReference>
<gene>
    <name evidence="4" type="ORF">CUNI_LOCUS19091</name>
</gene>
<proteinExistence type="predicted"/>
<dbReference type="Pfam" id="PF16028">
    <property type="entry name" value="SLC3A2_N"/>
    <property type="match status" value="1"/>
</dbReference>
<dbReference type="Pfam" id="PF00128">
    <property type="entry name" value="Alpha-amylase"/>
    <property type="match status" value="1"/>
</dbReference>
<feature type="region of interest" description="Disordered" evidence="1">
    <location>
        <begin position="1"/>
        <end position="26"/>
    </location>
</feature>
<dbReference type="InterPro" id="IPR031984">
    <property type="entry name" value="SLC3A2_N"/>
</dbReference>